<organism evidence="1">
    <name type="scientific">mine drainage metagenome</name>
    <dbReference type="NCBI Taxonomy" id="410659"/>
    <lineage>
        <taxon>unclassified sequences</taxon>
        <taxon>metagenomes</taxon>
        <taxon>ecological metagenomes</taxon>
    </lineage>
</organism>
<reference evidence="1" key="1">
    <citation type="submission" date="2016-10" db="EMBL/GenBank/DDBJ databases">
        <title>Sequence of Gallionella enrichment culture.</title>
        <authorList>
            <person name="Poehlein A."/>
            <person name="Muehling M."/>
            <person name="Daniel R."/>
        </authorList>
    </citation>
    <scope>NUCLEOTIDE SEQUENCE</scope>
</reference>
<comment type="caution">
    <text evidence="1">The sequence shown here is derived from an EMBL/GenBank/DDBJ whole genome shotgun (WGS) entry which is preliminary data.</text>
</comment>
<name>A0A1J5RX56_9ZZZZ</name>
<proteinExistence type="predicted"/>
<dbReference type="EMBL" id="MLJW01000095">
    <property type="protein sequence ID" value="OIR00410.1"/>
    <property type="molecule type" value="Genomic_DNA"/>
</dbReference>
<protein>
    <submittedName>
        <fullName evidence="1">Uncharacterized protein</fullName>
    </submittedName>
</protein>
<dbReference type="AlphaFoldDB" id="A0A1J5RX56"/>
<evidence type="ECO:0000313" key="1">
    <source>
        <dbReference type="EMBL" id="OIR00410.1"/>
    </source>
</evidence>
<sequence>MDTRLADPFLDCALWRQMPDGESAPAPGGGIGLLRRDDFNARSGRLLVLQDGGVSERAYCGDAGADVAVLLVLSAVAVRTLQAQGFVAVRTLVRRGELHPYMLKTLAQLEQAGLAEFVEDLGLSFPQH</sequence>
<accession>A0A1J5RX56</accession>
<gene>
    <name evidence="1" type="ORF">GALL_174750</name>
</gene>